<reference evidence="1" key="1">
    <citation type="journal article" date="2014" name="Front. Microbiol.">
        <title>High frequency of phylogenetically diverse reductive dehalogenase-homologous genes in deep subseafloor sedimentary metagenomes.</title>
        <authorList>
            <person name="Kawai M."/>
            <person name="Futagami T."/>
            <person name="Toyoda A."/>
            <person name="Takaki Y."/>
            <person name="Nishi S."/>
            <person name="Hori S."/>
            <person name="Arai W."/>
            <person name="Tsubouchi T."/>
            <person name="Morono Y."/>
            <person name="Uchiyama I."/>
            <person name="Ito T."/>
            <person name="Fujiyama A."/>
            <person name="Inagaki F."/>
            <person name="Takami H."/>
        </authorList>
    </citation>
    <scope>NUCLEOTIDE SEQUENCE</scope>
    <source>
        <strain evidence="1">Expedition CK06-06</strain>
    </source>
</reference>
<gene>
    <name evidence="1" type="ORF">S03H2_27124</name>
</gene>
<comment type="caution">
    <text evidence="1">The sequence shown here is derived from an EMBL/GenBank/DDBJ whole genome shotgun (WGS) entry which is preliminary data.</text>
</comment>
<protein>
    <submittedName>
        <fullName evidence="1">Uncharacterized protein</fullName>
    </submittedName>
</protein>
<name>X1HMN0_9ZZZZ</name>
<feature type="non-terminal residue" evidence="1">
    <location>
        <position position="52"/>
    </location>
</feature>
<accession>X1HMN0</accession>
<organism evidence="1">
    <name type="scientific">marine sediment metagenome</name>
    <dbReference type="NCBI Taxonomy" id="412755"/>
    <lineage>
        <taxon>unclassified sequences</taxon>
        <taxon>metagenomes</taxon>
        <taxon>ecological metagenomes</taxon>
    </lineage>
</organism>
<feature type="non-terminal residue" evidence="1">
    <location>
        <position position="1"/>
    </location>
</feature>
<dbReference type="AlphaFoldDB" id="X1HMN0"/>
<proteinExistence type="predicted"/>
<evidence type="ECO:0000313" key="1">
    <source>
        <dbReference type="EMBL" id="GAH58310.1"/>
    </source>
</evidence>
<sequence>ALVEGLRKRMAKREFADADAMLAALRGELVELLVPVAQPLRIDATKQPFVIL</sequence>
<dbReference type="EMBL" id="BARU01016088">
    <property type="protein sequence ID" value="GAH58310.1"/>
    <property type="molecule type" value="Genomic_DNA"/>
</dbReference>